<sequence length="118" mass="13076">MCQLSTTAMICEQCRRLITYASVKSFCSTEECMKKLQDSSQYVSCLTCNKCNPSGKGLEQILHLNGSLASHLVTGQQSTYHSDEPLISESINTGIYIHSSQACYNVKQPLSTARDSWN</sequence>
<name>A0A9N8RGR6_GIBZA</name>
<protein>
    <submittedName>
        <fullName evidence="1">Uncharacterized protein</fullName>
    </submittedName>
</protein>
<proteinExistence type="predicted"/>
<evidence type="ECO:0000313" key="1">
    <source>
        <dbReference type="EMBL" id="CAG1990883.1"/>
    </source>
</evidence>
<dbReference type="EMBL" id="CAJPIJ010000148">
    <property type="protein sequence ID" value="CAG1990883.1"/>
    <property type="molecule type" value="Genomic_DNA"/>
</dbReference>
<reference evidence="1" key="1">
    <citation type="submission" date="2021-03" db="EMBL/GenBank/DDBJ databases">
        <authorList>
            <person name="Alouane T."/>
            <person name="Langin T."/>
            <person name="Bonhomme L."/>
        </authorList>
    </citation>
    <scope>NUCLEOTIDE SEQUENCE</scope>
    <source>
        <strain evidence="1">MDC_Fg202</strain>
    </source>
</reference>
<dbReference type="AlphaFoldDB" id="A0A9N8RGR6"/>
<dbReference type="Proteomes" id="UP000746612">
    <property type="component" value="Unassembled WGS sequence"/>
</dbReference>
<evidence type="ECO:0000313" key="2">
    <source>
        <dbReference type="Proteomes" id="UP000746612"/>
    </source>
</evidence>
<gene>
    <name evidence="1" type="ORF">MDCFG202_LOCUS335303</name>
</gene>
<accession>A0A9N8RGR6</accession>
<organism evidence="1 2">
    <name type="scientific">Gibberella zeae</name>
    <name type="common">Wheat head blight fungus</name>
    <name type="synonym">Fusarium graminearum</name>
    <dbReference type="NCBI Taxonomy" id="5518"/>
    <lineage>
        <taxon>Eukaryota</taxon>
        <taxon>Fungi</taxon>
        <taxon>Dikarya</taxon>
        <taxon>Ascomycota</taxon>
        <taxon>Pezizomycotina</taxon>
        <taxon>Sordariomycetes</taxon>
        <taxon>Hypocreomycetidae</taxon>
        <taxon>Hypocreales</taxon>
        <taxon>Nectriaceae</taxon>
        <taxon>Fusarium</taxon>
    </lineage>
</organism>
<comment type="caution">
    <text evidence="1">The sequence shown here is derived from an EMBL/GenBank/DDBJ whole genome shotgun (WGS) entry which is preliminary data.</text>
</comment>